<evidence type="ECO:0000313" key="2">
    <source>
        <dbReference type="EMBL" id="WAQ91222.1"/>
    </source>
</evidence>
<feature type="region of interest" description="Disordered" evidence="1">
    <location>
        <begin position="58"/>
        <end position="104"/>
    </location>
</feature>
<protein>
    <submittedName>
        <fullName evidence="2">Uncharacterized protein</fullName>
    </submittedName>
</protein>
<keyword evidence="3" id="KW-1185">Reference proteome</keyword>
<name>A0ABY7D3H3_9BASI</name>
<feature type="region of interest" description="Disordered" evidence="1">
    <location>
        <begin position="454"/>
        <end position="473"/>
    </location>
</feature>
<gene>
    <name evidence="2" type="ORF">PtA15_14A104</name>
</gene>
<proteinExistence type="predicted"/>
<dbReference type="RefSeq" id="XP_053026777.1">
    <property type="nucleotide sequence ID" value="XM_053162786.1"/>
</dbReference>
<evidence type="ECO:0000256" key="1">
    <source>
        <dbReference type="SAM" id="MobiDB-lite"/>
    </source>
</evidence>
<dbReference type="Proteomes" id="UP001164743">
    <property type="component" value="Chromosome 14A"/>
</dbReference>
<feature type="region of interest" description="Disordered" evidence="1">
    <location>
        <begin position="259"/>
        <end position="317"/>
    </location>
</feature>
<feature type="region of interest" description="Disordered" evidence="1">
    <location>
        <begin position="481"/>
        <end position="518"/>
    </location>
</feature>
<feature type="compositionally biased region" description="Polar residues" evidence="1">
    <location>
        <begin position="273"/>
        <end position="284"/>
    </location>
</feature>
<organism evidence="2 3">
    <name type="scientific">Puccinia triticina</name>
    <dbReference type="NCBI Taxonomy" id="208348"/>
    <lineage>
        <taxon>Eukaryota</taxon>
        <taxon>Fungi</taxon>
        <taxon>Dikarya</taxon>
        <taxon>Basidiomycota</taxon>
        <taxon>Pucciniomycotina</taxon>
        <taxon>Pucciniomycetes</taxon>
        <taxon>Pucciniales</taxon>
        <taxon>Pucciniaceae</taxon>
        <taxon>Puccinia</taxon>
    </lineage>
</organism>
<feature type="compositionally biased region" description="Polar residues" evidence="1">
    <location>
        <begin position="60"/>
        <end position="102"/>
    </location>
</feature>
<accession>A0ABY7D3H3</accession>
<feature type="compositionally biased region" description="Polar residues" evidence="1">
    <location>
        <begin position="456"/>
        <end position="473"/>
    </location>
</feature>
<dbReference type="GeneID" id="77803681"/>
<dbReference type="EMBL" id="CP110434">
    <property type="protein sequence ID" value="WAQ91222.1"/>
    <property type="molecule type" value="Genomic_DNA"/>
</dbReference>
<reference evidence="2" key="1">
    <citation type="submission" date="2022-10" db="EMBL/GenBank/DDBJ databases">
        <title>Puccinia triticina Genome sequencing and assembly.</title>
        <authorList>
            <person name="Li C."/>
        </authorList>
    </citation>
    <scope>NUCLEOTIDE SEQUENCE</scope>
    <source>
        <strain evidence="2">Pt15</strain>
    </source>
</reference>
<evidence type="ECO:0000313" key="3">
    <source>
        <dbReference type="Proteomes" id="UP001164743"/>
    </source>
</evidence>
<sequence length="529" mass="59474">MNPSHRSPLPSHLWIAAGLAPTDDTPLTEPEKEALLTYYLQNEEAIDERRRQAIQEIKSSHNLNRPVSYHSQRASTQNPQSHQSGNPSRLSHGQNSHTSRQPQRVLGSRYIQPTMYPTLSQAQQPMKITPQDHRQNVQPAAVPQPKLRIPAVDPPLGPLPFTPVSPAGAAPPRQGVMFSDLHHPGGQLRQFVDARQLPPLNQLGSSSSQHRMHLMPMTPPEPPNAVQHQQSQQRMRPISEQRLTPANQPQQVVAAIHVPAVQNQQSRKRTRPNGEQSSTGNESQHFVEARHPVPALQNQQSRKRMRLNGEQHSTGNQPQQLLEARQHMPAVRNAQSRQRMRPNGDQHLATGNRPQQFVETMHHVPIILAADTSSLWKQGIMCLLFRICKRGRVCAQTASNTILAAYLSSLWRLGIMCLLFRVSERGRGCAQTASNTQILVADPQQFAEARHHVPAVQNQQTRQNMRSNSEQHYPGNQFQQFKEARHHVPSRQTGSSGPQIEATPAEDPRTSSRRRGIATNVVHQFTRMM</sequence>